<evidence type="ECO:0000256" key="13">
    <source>
        <dbReference type="PIRSR" id="PIRSR016308-3"/>
    </source>
</evidence>
<feature type="binding site" evidence="13">
    <location>
        <position position="230"/>
    </location>
    <ligand>
        <name>Zn(2+)</name>
        <dbReference type="ChEBI" id="CHEBI:29105"/>
    </ligand>
</feature>
<evidence type="ECO:0000259" key="19">
    <source>
        <dbReference type="PROSITE" id="PS50271"/>
    </source>
</evidence>
<dbReference type="GO" id="GO:0004843">
    <property type="term" value="F:cysteine-type deubiquitinase activity"/>
    <property type="evidence" value="ECO:0007669"/>
    <property type="project" value="UniProtKB-UniRule"/>
</dbReference>
<dbReference type="EMBL" id="OU963864">
    <property type="protein sequence ID" value="CAH0386302.1"/>
    <property type="molecule type" value="Genomic_DNA"/>
</dbReference>
<feature type="domain" description="UBA" evidence="17">
    <location>
        <begin position="684"/>
        <end position="725"/>
    </location>
</feature>
<evidence type="ECO:0000259" key="17">
    <source>
        <dbReference type="PROSITE" id="PS50030"/>
    </source>
</evidence>
<dbReference type="PROSITE" id="PS50235">
    <property type="entry name" value="USP_3"/>
    <property type="match status" value="1"/>
</dbReference>
<dbReference type="EC" id="3.4.19.12" evidence="11 15"/>
<evidence type="ECO:0000256" key="6">
    <source>
        <dbReference type="ARBA" id="ARBA00022771"/>
    </source>
</evidence>
<feature type="domain" description="UBP-type" evidence="19">
    <location>
        <begin position="173"/>
        <end position="282"/>
    </location>
</feature>
<protein>
    <recommendedName>
        <fullName evidence="11 15">Ubiquitin carboxyl-terminal hydrolase</fullName>
        <ecNumber evidence="11 15">3.4.19.12</ecNumber>
    </recommendedName>
</protein>
<dbReference type="OrthoDB" id="361536at2759"/>
<evidence type="ECO:0000256" key="10">
    <source>
        <dbReference type="ARBA" id="ARBA00022833"/>
    </source>
</evidence>
<keyword evidence="8 11" id="KW-0378">Hydrolase</keyword>
<dbReference type="PROSITE" id="PS50271">
    <property type="entry name" value="ZF_UBP"/>
    <property type="match status" value="1"/>
</dbReference>
<dbReference type="PANTHER" id="PTHR24006:SF664">
    <property type="entry name" value="UBIQUITIN CARBOXYL-TERMINAL HYDROLASE"/>
    <property type="match status" value="1"/>
</dbReference>
<keyword evidence="6 14" id="KW-0863">Zinc-finger</keyword>
<gene>
    <name evidence="20" type="ORF">BEMITA_LOCUS5438</name>
</gene>
<feature type="domain" description="UBA" evidence="17">
    <location>
        <begin position="619"/>
        <end position="660"/>
    </location>
</feature>
<keyword evidence="4 11" id="KW-0479">Metal-binding</keyword>
<evidence type="ECO:0000256" key="5">
    <source>
        <dbReference type="ARBA" id="ARBA00022737"/>
    </source>
</evidence>
<feature type="region of interest" description="Disordered" evidence="16">
    <location>
        <begin position="732"/>
        <end position="753"/>
    </location>
</feature>
<dbReference type="Pfam" id="PF02148">
    <property type="entry name" value="zf-UBP"/>
    <property type="match status" value="1"/>
</dbReference>
<dbReference type="Pfam" id="PF17807">
    <property type="entry name" value="zf-UBP_var"/>
    <property type="match status" value="1"/>
</dbReference>
<evidence type="ECO:0000256" key="15">
    <source>
        <dbReference type="RuleBase" id="RU366025"/>
    </source>
</evidence>
<feature type="active site" description="Proton acceptor" evidence="12">
    <location>
        <position position="775"/>
    </location>
</feature>
<dbReference type="Gene3D" id="3.30.40.10">
    <property type="entry name" value="Zinc/RING finger domain, C3HC4 (zinc finger)"/>
    <property type="match status" value="2"/>
</dbReference>
<dbReference type="Gene3D" id="1.10.8.10">
    <property type="entry name" value="DNA helicase RuvA subunit, C-terminal domain"/>
    <property type="match status" value="2"/>
</dbReference>
<organism evidence="20 21">
    <name type="scientific">Bemisia tabaci</name>
    <name type="common">Sweetpotato whitefly</name>
    <name type="synonym">Aleurodes tabaci</name>
    <dbReference type="NCBI Taxonomy" id="7038"/>
    <lineage>
        <taxon>Eukaryota</taxon>
        <taxon>Metazoa</taxon>
        <taxon>Ecdysozoa</taxon>
        <taxon>Arthropoda</taxon>
        <taxon>Hexapoda</taxon>
        <taxon>Insecta</taxon>
        <taxon>Pterygota</taxon>
        <taxon>Neoptera</taxon>
        <taxon>Paraneoptera</taxon>
        <taxon>Hemiptera</taxon>
        <taxon>Sternorrhyncha</taxon>
        <taxon>Aleyrodoidea</taxon>
        <taxon>Aleyrodidae</taxon>
        <taxon>Aleyrodinae</taxon>
        <taxon>Bemisia</taxon>
    </lineage>
</organism>
<dbReference type="KEGG" id="btab:109041936"/>
<evidence type="ECO:0000256" key="1">
    <source>
        <dbReference type="ARBA" id="ARBA00000707"/>
    </source>
</evidence>
<dbReference type="AlphaFoldDB" id="A0A9P0A8U5"/>
<feature type="binding site" evidence="13">
    <location>
        <position position="200"/>
    </location>
    <ligand>
        <name>Zn(2+)</name>
        <dbReference type="ChEBI" id="CHEBI:29105"/>
    </ligand>
</feature>
<dbReference type="InterPro" id="IPR028889">
    <property type="entry name" value="USP"/>
</dbReference>
<feature type="binding site" evidence="13">
    <location>
        <position position="217"/>
    </location>
    <ligand>
        <name>Zn(2+)</name>
        <dbReference type="ChEBI" id="CHEBI:29105"/>
    </ligand>
</feature>
<dbReference type="Pfam" id="PF00443">
    <property type="entry name" value="UCH"/>
    <property type="match status" value="1"/>
</dbReference>
<evidence type="ECO:0000256" key="2">
    <source>
        <dbReference type="ARBA" id="ARBA00009085"/>
    </source>
</evidence>
<dbReference type="InterPro" id="IPR013083">
    <property type="entry name" value="Znf_RING/FYVE/PHD"/>
</dbReference>
<dbReference type="PROSITE" id="PS50030">
    <property type="entry name" value="UBA"/>
    <property type="match status" value="2"/>
</dbReference>
<dbReference type="InterPro" id="IPR001394">
    <property type="entry name" value="Peptidase_C19_UCH"/>
</dbReference>
<dbReference type="InterPro" id="IPR015940">
    <property type="entry name" value="UBA"/>
</dbReference>
<name>A0A9P0A8U5_BEMTA</name>
<evidence type="ECO:0000256" key="16">
    <source>
        <dbReference type="SAM" id="MobiDB-lite"/>
    </source>
</evidence>
<comment type="catalytic activity">
    <reaction evidence="1 11 15">
        <text>Thiol-dependent hydrolysis of ester, thioester, amide, peptide and isopeptide bonds formed by the C-terminal Gly of ubiquitin (a 76-residue protein attached to proteins as an intracellular targeting signal).</text>
        <dbReference type="EC" id="3.4.19.12"/>
    </reaction>
</comment>
<dbReference type="CDD" id="cd02658">
    <property type="entry name" value="Peptidase_C19B"/>
    <property type="match status" value="1"/>
</dbReference>
<feature type="compositionally biased region" description="Low complexity" evidence="16">
    <location>
        <begin position="736"/>
        <end position="750"/>
    </location>
</feature>
<dbReference type="CDD" id="cd14294">
    <property type="entry name" value="UBA1_UBP5_like"/>
    <property type="match status" value="1"/>
</dbReference>
<evidence type="ECO:0000256" key="11">
    <source>
        <dbReference type="PIRNR" id="PIRNR016308"/>
    </source>
</evidence>
<dbReference type="SUPFAM" id="SSF54001">
    <property type="entry name" value="Cysteine proteinases"/>
    <property type="match status" value="1"/>
</dbReference>
<feature type="binding site" evidence="13">
    <location>
        <position position="197"/>
    </location>
    <ligand>
        <name>Zn(2+)</name>
        <dbReference type="ChEBI" id="CHEBI:29105"/>
    </ligand>
</feature>
<dbReference type="InterPro" id="IPR009060">
    <property type="entry name" value="UBA-like_sf"/>
</dbReference>
<keyword evidence="9 11" id="KW-0788">Thiol protease</keyword>
<evidence type="ECO:0000256" key="14">
    <source>
        <dbReference type="PROSITE-ProRule" id="PRU00502"/>
    </source>
</evidence>
<dbReference type="FunFam" id="3.30.40.10:FF:000026">
    <property type="entry name" value="Ubiquitin carboxyl-terminal hydrolase"/>
    <property type="match status" value="1"/>
</dbReference>
<dbReference type="InterPro" id="IPR016652">
    <property type="entry name" value="Ubiquitinyl_hydrolase"/>
</dbReference>
<comment type="similarity">
    <text evidence="2 11 15">Belongs to the peptidase C19 family.</text>
</comment>
<dbReference type="PANTHER" id="PTHR24006">
    <property type="entry name" value="UBIQUITIN CARBOXYL-TERMINAL HYDROLASE"/>
    <property type="match status" value="1"/>
</dbReference>
<keyword evidence="21" id="KW-1185">Reference proteome</keyword>
<feature type="active site" description="Nucleophile" evidence="12">
    <location>
        <position position="334"/>
    </location>
</feature>
<dbReference type="PROSITE" id="PS00972">
    <property type="entry name" value="USP_1"/>
    <property type="match status" value="1"/>
</dbReference>
<sequence length="813" mass="90177">MCGANIDAVVAHANSVKIPGPGDKIFKDECVYSFDTPESESGLYICLKTFLGLGKDHLERHVRKTNSHLFLHHKQIKTERKSSSVEGDGPEKKITRLAIGTEGGFDPNGGKEYDITHEYSIVILPEFTVIPYPCDKLPDVVQKSAKKIIESDSATKIAELSALSGTWDGEIRSVSKHAAHLVQLDNGKKIPPSGWKCEKCDLDTNLWLNLTDGSIMCGRKFYDGTGGNNHAVQHYQETGYPLAVKLGTITKDGKGDVFSYAEDDMVEDPNLVAHLAHFGIKTSQMEKTDKSMVELELDLNQKFGEWAALQEASSQLKPIYGPGYTGLVNLGNSCYFNSLLQVIFTIPDFIQKYVDNAETIFNSNIPNPAEDFNVQMAKLGCGLRSGKYSKPPSSSADSPCTQEGISPNMLLNLIARGHPTFASKIQQDVQEYFLHFISVLQQNCKNSVDPSESFKFQVEERFQCSRSNKVKYLHRDEYCLPLPIPLEAAINKAEVEAFEQRKIEAEAKGAKLDPSDVVRPIVKLSSCLEALIKSETIDQFFSSAVNDKTTAFKTTKLSTFPDVLLLHVKKFKLREDWTPIKLDVSIDMPDTVDLSILRGNGLQPGEELLPETEGPPPVQFNEAILNELVNMGFPLEACKKGCFFTKNQSLEAATQWLMEHLSDSDFSDPFVPPGTSSQKASGFTPNQESVAMLMSMACVEENMAVAALKETNNNLEMAADLIFSNPDSLKEKIKQQNESSQDASSSQQPQFRDGGSQYKLVAFISHMGTSTMAGHYVCHILVDGQWIIFNDNKVAVSENLPKTLGYLYFYRRI</sequence>
<reference evidence="20" key="1">
    <citation type="submission" date="2021-12" db="EMBL/GenBank/DDBJ databases">
        <authorList>
            <person name="King R."/>
        </authorList>
    </citation>
    <scope>NUCLEOTIDE SEQUENCE</scope>
</reference>
<dbReference type="InterPro" id="IPR018200">
    <property type="entry name" value="USP_CS"/>
</dbReference>
<dbReference type="Gene3D" id="3.90.70.10">
    <property type="entry name" value="Cysteine proteinases"/>
    <property type="match status" value="1"/>
</dbReference>
<dbReference type="GO" id="GO:0005829">
    <property type="term" value="C:cytosol"/>
    <property type="evidence" value="ECO:0007669"/>
    <property type="project" value="TreeGrafter"/>
</dbReference>
<evidence type="ECO:0000256" key="9">
    <source>
        <dbReference type="ARBA" id="ARBA00022807"/>
    </source>
</evidence>
<accession>A0A9P0A8U5</accession>
<dbReference type="InterPro" id="IPR001607">
    <property type="entry name" value="Znf_UBP"/>
</dbReference>
<keyword evidence="10 11" id="KW-0862">Zinc</keyword>
<dbReference type="GO" id="GO:0006508">
    <property type="term" value="P:proteolysis"/>
    <property type="evidence" value="ECO:0007669"/>
    <property type="project" value="UniProtKB-KW"/>
</dbReference>
<dbReference type="InterPro" id="IPR041432">
    <property type="entry name" value="UBP13_Znf-UBP_var"/>
</dbReference>
<keyword evidence="7 11" id="KW-0833">Ubl conjugation pathway</keyword>
<keyword evidence="3 11" id="KW-0645">Protease</keyword>
<keyword evidence="5" id="KW-0677">Repeat</keyword>
<evidence type="ECO:0000256" key="4">
    <source>
        <dbReference type="ARBA" id="ARBA00022723"/>
    </source>
</evidence>
<dbReference type="PIRSF" id="PIRSF016308">
    <property type="entry name" value="UBP"/>
    <property type="match status" value="1"/>
</dbReference>
<feature type="domain" description="USP" evidence="18">
    <location>
        <begin position="325"/>
        <end position="813"/>
    </location>
</feature>
<dbReference type="Pfam" id="PF00627">
    <property type="entry name" value="UBA"/>
    <property type="match status" value="1"/>
</dbReference>
<evidence type="ECO:0000259" key="18">
    <source>
        <dbReference type="PROSITE" id="PS50235"/>
    </source>
</evidence>
<proteinExistence type="inferred from homology"/>
<dbReference type="SMART" id="SM00165">
    <property type="entry name" value="UBA"/>
    <property type="match status" value="2"/>
</dbReference>
<evidence type="ECO:0000313" key="21">
    <source>
        <dbReference type="Proteomes" id="UP001152759"/>
    </source>
</evidence>
<evidence type="ECO:0000313" key="20">
    <source>
        <dbReference type="EMBL" id="CAH0386302.1"/>
    </source>
</evidence>
<evidence type="ECO:0000256" key="3">
    <source>
        <dbReference type="ARBA" id="ARBA00022670"/>
    </source>
</evidence>
<evidence type="ECO:0000256" key="7">
    <source>
        <dbReference type="ARBA" id="ARBA00022786"/>
    </source>
</evidence>
<evidence type="ECO:0000256" key="8">
    <source>
        <dbReference type="ARBA" id="ARBA00022801"/>
    </source>
</evidence>
<dbReference type="Proteomes" id="UP001152759">
    <property type="component" value="Chromosome 3"/>
</dbReference>
<dbReference type="PROSITE" id="PS00973">
    <property type="entry name" value="USP_2"/>
    <property type="match status" value="1"/>
</dbReference>
<dbReference type="SUPFAM" id="SSF57850">
    <property type="entry name" value="RING/U-box"/>
    <property type="match status" value="1"/>
</dbReference>
<dbReference type="InterPro" id="IPR050164">
    <property type="entry name" value="Peptidase_C19"/>
</dbReference>
<dbReference type="SUPFAM" id="SSF46934">
    <property type="entry name" value="UBA-like"/>
    <property type="match status" value="1"/>
</dbReference>
<evidence type="ECO:0000256" key="12">
    <source>
        <dbReference type="PIRSR" id="PIRSR016308-1"/>
    </source>
</evidence>
<dbReference type="GO" id="GO:0016579">
    <property type="term" value="P:protein deubiquitination"/>
    <property type="evidence" value="ECO:0007669"/>
    <property type="project" value="InterPro"/>
</dbReference>
<dbReference type="GO" id="GO:0008270">
    <property type="term" value="F:zinc ion binding"/>
    <property type="evidence" value="ECO:0007669"/>
    <property type="project" value="UniProtKB-UniRule"/>
</dbReference>
<dbReference type="GO" id="GO:0005634">
    <property type="term" value="C:nucleus"/>
    <property type="evidence" value="ECO:0007669"/>
    <property type="project" value="TreeGrafter"/>
</dbReference>
<dbReference type="SMART" id="SM00290">
    <property type="entry name" value="ZnF_UBP"/>
    <property type="match status" value="1"/>
</dbReference>
<dbReference type="InterPro" id="IPR038765">
    <property type="entry name" value="Papain-like_cys_pep_sf"/>
</dbReference>